<protein>
    <recommendedName>
        <fullName evidence="9">C2H2-type domain-containing protein</fullName>
    </recommendedName>
</protein>
<feature type="region of interest" description="Disordered" evidence="8">
    <location>
        <begin position="674"/>
        <end position="841"/>
    </location>
</feature>
<name>A0AAV2A4H5_9ARAC</name>
<evidence type="ECO:0000256" key="2">
    <source>
        <dbReference type="ARBA" id="ARBA00022723"/>
    </source>
</evidence>
<feature type="compositionally biased region" description="Basic residues" evidence="8">
    <location>
        <begin position="199"/>
        <end position="212"/>
    </location>
</feature>
<dbReference type="Pfam" id="PF20826">
    <property type="entry name" value="PHD_5"/>
    <property type="match status" value="1"/>
</dbReference>
<dbReference type="InterPro" id="IPR013083">
    <property type="entry name" value="Znf_RING/FYVE/PHD"/>
</dbReference>
<dbReference type="Gene3D" id="2.30.30.140">
    <property type="match status" value="2"/>
</dbReference>
<evidence type="ECO:0000313" key="11">
    <source>
        <dbReference type="Proteomes" id="UP001497382"/>
    </source>
</evidence>
<evidence type="ECO:0000256" key="6">
    <source>
        <dbReference type="ARBA" id="ARBA00023242"/>
    </source>
</evidence>
<feature type="compositionally biased region" description="Polar residues" evidence="8">
    <location>
        <begin position="506"/>
        <end position="521"/>
    </location>
</feature>
<comment type="caution">
    <text evidence="10">The sequence shown here is derived from an EMBL/GenBank/DDBJ whole genome shotgun (WGS) entry which is preliminary data.</text>
</comment>
<feature type="compositionally biased region" description="Basic and acidic residues" evidence="8">
    <location>
        <begin position="433"/>
        <end position="443"/>
    </location>
</feature>
<sequence length="1439" mass="162304">MASETVSLEETEELKSSSNEEFTENALDFELENMNATEMKSEKSETDEYKEPRTKRRKLGSSCVGSGNDLENKNRDALDNIENVSNENCDSLIDTCNLKKLDENELHSPILATNSESEDVSSVGNCKSVDEKNISTASDIFERASISDNDTFLSNASLRNEPEGVACEIATEKAVNAWVQCLEGVGMGLSEETPAKSEHIRKHGKGKRKRSHAGSESASSPLPTVKLPQVPGIEWRIGEPLQANEKGIWYNAKIIDINYVKGTVKIHYLKWNSRYDFWLPMESDRLRSAQNLKPAVKKIVKQFVVGQNVLAKWKDNNLYEAVVKKCLGDDEYLVSFAADGIQRKKHANDLKEISCKKTEAVFEPAIEPVVKVATKQFVIEEDHNQYKCSFPGCTKSFRKEKLLVSHLKHYHGSEQKEAGPKESVKTSPSVTERSPKLSEDKSLKQNFANKYKSEKIKVSNESKVSADVKNLHKNHTDLKEKVASEIQSKTLNKTDMEHQKVKESLLSKTSSNTKDVMQTPKTKVKKELSSKLSAPKPQLSHELPKENQEKDQSFLPKRSSTRKVSLPAKFASSDIFVTTPVLKQIRHSGIHNNAFYLEEDGEDQILLKKNSAQNKPHDIKKSNAEEPTTRSLKNKAYDSTSSYKPKFRKPFSKVERLKSVDMDKKIDEISKEAVEKCKNEGESKKRNSRINSCTENELPGKSKMKSPSNILSKSYSQTLFSSKKDKPVAQTLFSTKTTEPIQKPTNRSEELPSSDVEDSGKQKIHQVSEYSVNNTKNSVISSDKGSSNLKTEKQASTDMLPGISSAQVEKEHISITSSTSEAHAKVLQKQPESKKKDSINLNENLDTSLASCSTVVKPESSKNTLVGSVNEICNMSSEKHHNLKNKDKAGNLQTNNAVTSPVIGTPSHVMCTRYKDSLAEKVKEENAEVRTSLRSKRKIRKPSWMEKPKRRRTRSKNDSISMDIELIKNGTPNPIKEVSENEVPRNVPDDTDLVACICDSTADEGKMVQCDYCKTWQHCACLSIKSVRKDEEHMCWNCRYSKCIKDSKDKHYLEWVAKKEFPSFKCSDEHKNVDARTNDILQPIRHVSELFNRAQALKNMLPKVRRIIDVVNKSSQIKCENSMSDDESFIKSSTATVGNSKTNSTVSRKMHIVYFLDILVSNVFITNNYVSDFLTSYEVKALTAMNTQATLFLENTKKDLPDAKCRKDKEFLQRHSELLQIITKIQKNCKVLPFGKSAAAPASELFKPTAKLRLEDSRYFTQLFQDIRAGKQCYTMKSYGPDKDLVVSPFSKIPSDNLKCNEHHEMIAFILVQKMEHGFKKDLCVGVGFQSSPYTIENCINELSFTGKEIVTGLREELEMEHNEYCPKEVKESLISMFNLMNAELDSLFSGIKAASLHEKVAFNSSHSDFSRSSQATIKEMRGIINDLQLLRSIDQYKV</sequence>
<feature type="region of interest" description="Disordered" evidence="8">
    <location>
        <begin position="610"/>
        <end position="641"/>
    </location>
</feature>
<dbReference type="EMBL" id="CAXIEN010000117">
    <property type="protein sequence ID" value="CAL1278921.1"/>
    <property type="molecule type" value="Genomic_DNA"/>
</dbReference>
<dbReference type="PANTHER" id="PTHR15856">
    <property type="entry name" value="PHD FINGER PROTEIN 20-RELATED"/>
    <property type="match status" value="1"/>
</dbReference>
<evidence type="ECO:0000256" key="3">
    <source>
        <dbReference type="ARBA" id="ARBA00022737"/>
    </source>
</evidence>
<feature type="region of interest" description="Disordered" evidence="8">
    <location>
        <begin position="192"/>
        <end position="225"/>
    </location>
</feature>
<dbReference type="SMART" id="SM00355">
    <property type="entry name" value="ZnF_C2H2"/>
    <property type="match status" value="1"/>
</dbReference>
<dbReference type="InterPro" id="IPR011011">
    <property type="entry name" value="Znf_FYVE_PHD"/>
</dbReference>
<keyword evidence="4 7" id="KW-0863">Zinc-finger</keyword>
<keyword evidence="2" id="KW-0479">Metal-binding</keyword>
<dbReference type="PROSITE" id="PS00028">
    <property type="entry name" value="ZINC_FINGER_C2H2_1"/>
    <property type="match status" value="1"/>
</dbReference>
<feature type="compositionally biased region" description="Basic and acidic residues" evidence="8">
    <location>
        <begin position="492"/>
        <end position="505"/>
    </location>
</feature>
<evidence type="ECO:0000313" key="10">
    <source>
        <dbReference type="EMBL" id="CAL1278921.1"/>
    </source>
</evidence>
<evidence type="ECO:0000256" key="5">
    <source>
        <dbReference type="ARBA" id="ARBA00022833"/>
    </source>
</evidence>
<evidence type="ECO:0000256" key="4">
    <source>
        <dbReference type="ARBA" id="ARBA00022771"/>
    </source>
</evidence>
<feature type="compositionally biased region" description="Acidic residues" evidence="8">
    <location>
        <begin position="21"/>
        <end position="31"/>
    </location>
</feature>
<dbReference type="SMART" id="SM00333">
    <property type="entry name" value="TUDOR"/>
    <property type="match status" value="1"/>
</dbReference>
<dbReference type="Gene3D" id="3.30.160.60">
    <property type="entry name" value="Classic Zinc Finger"/>
    <property type="match status" value="1"/>
</dbReference>
<feature type="domain" description="C2H2-type" evidence="9">
    <location>
        <begin position="386"/>
        <end position="416"/>
    </location>
</feature>
<dbReference type="SMART" id="SM00249">
    <property type="entry name" value="PHD"/>
    <property type="match status" value="1"/>
</dbReference>
<dbReference type="GO" id="GO:0008270">
    <property type="term" value="F:zinc ion binding"/>
    <property type="evidence" value="ECO:0007669"/>
    <property type="project" value="UniProtKB-KW"/>
</dbReference>
<organism evidence="10 11">
    <name type="scientific">Larinioides sclopetarius</name>
    <dbReference type="NCBI Taxonomy" id="280406"/>
    <lineage>
        <taxon>Eukaryota</taxon>
        <taxon>Metazoa</taxon>
        <taxon>Ecdysozoa</taxon>
        <taxon>Arthropoda</taxon>
        <taxon>Chelicerata</taxon>
        <taxon>Arachnida</taxon>
        <taxon>Araneae</taxon>
        <taxon>Araneomorphae</taxon>
        <taxon>Entelegynae</taxon>
        <taxon>Araneoidea</taxon>
        <taxon>Araneidae</taxon>
        <taxon>Larinioides</taxon>
    </lineage>
</organism>
<dbReference type="InterPro" id="IPR002999">
    <property type="entry name" value="Tudor"/>
</dbReference>
<feature type="compositionally biased region" description="Polar residues" evidence="8">
    <location>
        <begin position="705"/>
        <end position="721"/>
    </location>
</feature>
<dbReference type="InterPro" id="IPR016197">
    <property type="entry name" value="Chromo-like_dom_sf"/>
</dbReference>
<dbReference type="Proteomes" id="UP001497382">
    <property type="component" value="Unassembled WGS sequence"/>
</dbReference>
<feature type="compositionally biased region" description="Basic and acidic residues" evidence="8">
    <location>
        <begin position="674"/>
        <end position="685"/>
    </location>
</feature>
<keyword evidence="5" id="KW-0862">Zinc</keyword>
<dbReference type="Gene3D" id="3.30.40.10">
    <property type="entry name" value="Zinc/RING finger domain, C3HC4 (zinc finger)"/>
    <property type="match status" value="1"/>
</dbReference>
<comment type="subcellular location">
    <subcellularLocation>
        <location evidence="1">Nucleus</location>
    </subcellularLocation>
</comment>
<accession>A0AAV2A4H5</accession>
<gene>
    <name evidence="10" type="ORF">LARSCL_LOCUS10059</name>
</gene>
<evidence type="ECO:0000256" key="7">
    <source>
        <dbReference type="PROSITE-ProRule" id="PRU00042"/>
    </source>
</evidence>
<evidence type="ECO:0000259" key="9">
    <source>
        <dbReference type="PROSITE" id="PS50157"/>
    </source>
</evidence>
<feature type="compositionally biased region" description="Polar residues" evidence="8">
    <location>
        <begin position="768"/>
        <end position="789"/>
    </location>
</feature>
<feature type="region of interest" description="Disordered" evidence="8">
    <location>
        <begin position="1"/>
        <end position="72"/>
    </location>
</feature>
<dbReference type="SUPFAM" id="SSF54160">
    <property type="entry name" value="Chromo domain-like"/>
    <property type="match status" value="1"/>
</dbReference>
<dbReference type="InterPro" id="IPR001965">
    <property type="entry name" value="Znf_PHD"/>
</dbReference>
<feature type="compositionally biased region" description="Basic and acidic residues" evidence="8">
    <location>
        <begin position="542"/>
        <end position="552"/>
    </location>
</feature>
<dbReference type="SUPFAM" id="SSF57903">
    <property type="entry name" value="FYVE/PHD zinc finger"/>
    <property type="match status" value="1"/>
</dbReference>
<feature type="region of interest" description="Disordered" evidence="8">
    <location>
        <begin position="925"/>
        <end position="958"/>
    </location>
</feature>
<feature type="compositionally biased region" description="Polar residues" evidence="8">
    <location>
        <begin position="629"/>
        <end position="641"/>
    </location>
</feature>
<dbReference type="PROSITE" id="PS50157">
    <property type="entry name" value="ZINC_FINGER_C2H2_2"/>
    <property type="match status" value="1"/>
</dbReference>
<feature type="region of interest" description="Disordered" evidence="8">
    <location>
        <begin position="475"/>
        <end position="563"/>
    </location>
</feature>
<dbReference type="InterPro" id="IPR043449">
    <property type="entry name" value="PHF20-like"/>
</dbReference>
<feature type="compositionally biased region" description="Basic and acidic residues" evidence="8">
    <location>
        <begin position="615"/>
        <end position="628"/>
    </location>
</feature>
<feature type="compositionally biased region" description="Basic and acidic residues" evidence="8">
    <location>
        <begin position="39"/>
        <end position="52"/>
    </location>
</feature>
<dbReference type="PANTHER" id="PTHR15856:SF51">
    <property type="entry name" value="MBD-R2"/>
    <property type="match status" value="1"/>
</dbReference>
<dbReference type="CDD" id="cd20104">
    <property type="entry name" value="MBT_PHF20L1-like"/>
    <property type="match status" value="1"/>
</dbReference>
<dbReference type="InterPro" id="IPR013087">
    <property type="entry name" value="Znf_C2H2_type"/>
</dbReference>
<proteinExistence type="predicted"/>
<evidence type="ECO:0000256" key="1">
    <source>
        <dbReference type="ARBA" id="ARBA00004123"/>
    </source>
</evidence>
<evidence type="ECO:0000256" key="8">
    <source>
        <dbReference type="SAM" id="MobiDB-lite"/>
    </source>
</evidence>
<feature type="compositionally biased region" description="Polar residues" evidence="8">
    <location>
        <begin position="731"/>
        <end position="745"/>
    </location>
</feature>
<dbReference type="SUPFAM" id="SSF63748">
    <property type="entry name" value="Tudor/PWWP/MBT"/>
    <property type="match status" value="1"/>
</dbReference>
<keyword evidence="3" id="KW-0677">Repeat</keyword>
<keyword evidence="11" id="KW-1185">Reference proteome</keyword>
<dbReference type="GO" id="GO:0044545">
    <property type="term" value="C:NSL complex"/>
    <property type="evidence" value="ECO:0007669"/>
    <property type="project" value="TreeGrafter"/>
</dbReference>
<dbReference type="GO" id="GO:0005634">
    <property type="term" value="C:nucleus"/>
    <property type="evidence" value="ECO:0007669"/>
    <property type="project" value="UniProtKB-SubCell"/>
</dbReference>
<keyword evidence="6" id="KW-0539">Nucleus</keyword>
<reference evidence="10 11" key="1">
    <citation type="submission" date="2024-04" db="EMBL/GenBank/DDBJ databases">
        <authorList>
            <person name="Rising A."/>
            <person name="Reimegard J."/>
            <person name="Sonavane S."/>
            <person name="Akerstrom W."/>
            <person name="Nylinder S."/>
            <person name="Hedman E."/>
            <person name="Kallberg Y."/>
        </authorList>
    </citation>
    <scope>NUCLEOTIDE SEQUENCE [LARGE SCALE GENOMIC DNA]</scope>
</reference>
<feature type="compositionally biased region" description="Basic and acidic residues" evidence="8">
    <location>
        <begin position="411"/>
        <end position="424"/>
    </location>
</feature>
<dbReference type="GO" id="GO:0006357">
    <property type="term" value="P:regulation of transcription by RNA polymerase II"/>
    <property type="evidence" value="ECO:0007669"/>
    <property type="project" value="TreeGrafter"/>
</dbReference>
<feature type="region of interest" description="Disordered" evidence="8">
    <location>
        <begin position="411"/>
        <end position="445"/>
    </location>
</feature>